<proteinExistence type="inferred from homology"/>
<gene>
    <name evidence="4" type="ORF">GW534_09945</name>
</gene>
<dbReference type="CDD" id="cd05374">
    <property type="entry name" value="17beta-HSD-like_SDR_c"/>
    <property type="match status" value="1"/>
</dbReference>
<organism evidence="4 5">
    <name type="scientific">Pallidibacillus pasinlerensis</name>
    <dbReference type="NCBI Taxonomy" id="2703818"/>
    <lineage>
        <taxon>Bacteria</taxon>
        <taxon>Bacillati</taxon>
        <taxon>Bacillota</taxon>
        <taxon>Bacilli</taxon>
        <taxon>Bacillales</taxon>
        <taxon>Bacillaceae</taxon>
        <taxon>Pallidibacillus</taxon>
    </lineage>
</organism>
<dbReference type="SUPFAM" id="SSF51735">
    <property type="entry name" value="NAD(P)-binding Rossmann-fold domains"/>
    <property type="match status" value="1"/>
</dbReference>
<dbReference type="NCBIfam" id="NF005372">
    <property type="entry name" value="PRK06914.1"/>
    <property type="match status" value="1"/>
</dbReference>
<dbReference type="PRINTS" id="PR00080">
    <property type="entry name" value="SDRFAMILY"/>
</dbReference>
<evidence type="ECO:0000256" key="1">
    <source>
        <dbReference type="ARBA" id="ARBA00006484"/>
    </source>
</evidence>
<reference evidence="4 5" key="1">
    <citation type="submission" date="2020-01" db="EMBL/GenBank/DDBJ databases">
        <title>A novel Bacillus sp. from Pasinler.</title>
        <authorList>
            <person name="Adiguzel A."/>
            <person name="Ay H."/>
            <person name="Baltaci M.O."/>
        </authorList>
    </citation>
    <scope>NUCLEOTIDE SEQUENCE [LARGE SCALE GENOMIC DNA]</scope>
    <source>
        <strain evidence="4 5">P1</strain>
    </source>
</reference>
<dbReference type="Gene3D" id="3.40.50.720">
    <property type="entry name" value="NAD(P)-binding Rossmann-like Domain"/>
    <property type="match status" value="1"/>
</dbReference>
<dbReference type="PRINTS" id="PR00081">
    <property type="entry name" value="GDHRDH"/>
</dbReference>
<dbReference type="PANTHER" id="PTHR43976">
    <property type="entry name" value="SHORT CHAIN DEHYDROGENASE"/>
    <property type="match status" value="1"/>
</dbReference>
<dbReference type="InterPro" id="IPR036291">
    <property type="entry name" value="NAD(P)-bd_dom_sf"/>
</dbReference>
<dbReference type="RefSeq" id="WP_161920869.1">
    <property type="nucleotide sequence ID" value="NZ_JAACYS010000044.1"/>
</dbReference>
<dbReference type="PANTHER" id="PTHR43976:SF16">
    <property type="entry name" value="SHORT-CHAIN DEHYDROGENASE_REDUCTASE FAMILY PROTEIN"/>
    <property type="match status" value="1"/>
</dbReference>
<evidence type="ECO:0000313" key="4">
    <source>
        <dbReference type="EMBL" id="NCU18038.1"/>
    </source>
</evidence>
<evidence type="ECO:0000256" key="3">
    <source>
        <dbReference type="RuleBase" id="RU000363"/>
    </source>
</evidence>
<dbReference type="Pfam" id="PF00106">
    <property type="entry name" value="adh_short"/>
    <property type="match status" value="1"/>
</dbReference>
<evidence type="ECO:0000313" key="5">
    <source>
        <dbReference type="Proteomes" id="UP000743899"/>
    </source>
</evidence>
<dbReference type="PROSITE" id="PS00061">
    <property type="entry name" value="ADH_SHORT"/>
    <property type="match status" value="1"/>
</dbReference>
<dbReference type="Proteomes" id="UP000743899">
    <property type="component" value="Unassembled WGS sequence"/>
</dbReference>
<keyword evidence="2" id="KW-0560">Oxidoreductase</keyword>
<name>A0ABX0AA04_9BACI</name>
<evidence type="ECO:0000256" key="2">
    <source>
        <dbReference type="ARBA" id="ARBA00023002"/>
    </source>
</evidence>
<dbReference type="InterPro" id="IPR002347">
    <property type="entry name" value="SDR_fam"/>
</dbReference>
<protein>
    <submittedName>
        <fullName evidence="4">SDR family oxidoreductase</fullName>
    </submittedName>
</protein>
<dbReference type="InterPro" id="IPR020904">
    <property type="entry name" value="Sc_DH/Rdtase_CS"/>
</dbReference>
<accession>A0ABX0AA04</accession>
<keyword evidence="5" id="KW-1185">Reference proteome</keyword>
<sequence>MKIAVITGTNSGFGLLTSIELAKAGFVVIATMRNLNNRHELLEKAKVANVENQIKCVQMDITKAVEVEKVYEGVKTQYGKIDVLINNAGFAQGGFFEEITDKLWEEQFQTNVFGHIRVTRTFLPLLRESGGGKIINISSVSGLFGFPGLSPYTSSKFALEGWSESLRLELLEENIWVTLIEPASYQTNIWEKGLSRINNNEDRPLFQRKLLQQAEQSASNAQDPMHVVQLILKIIHTKRPKLRYPIGGGTRFLTLAKAFVPWWLIETIAIKKIKK</sequence>
<comment type="caution">
    <text evidence="4">The sequence shown here is derived from an EMBL/GenBank/DDBJ whole genome shotgun (WGS) entry which is preliminary data.</text>
</comment>
<comment type="similarity">
    <text evidence="1 3">Belongs to the short-chain dehydrogenases/reductases (SDR) family.</text>
</comment>
<dbReference type="EMBL" id="JAACYS010000044">
    <property type="protein sequence ID" value="NCU18038.1"/>
    <property type="molecule type" value="Genomic_DNA"/>
</dbReference>
<dbReference type="InterPro" id="IPR051911">
    <property type="entry name" value="SDR_oxidoreductase"/>
</dbReference>